<dbReference type="InterPro" id="IPR044926">
    <property type="entry name" value="RGS_subdomain_2"/>
</dbReference>
<proteinExistence type="predicted"/>
<organism evidence="2 3">
    <name type="scientific">Oncorhynchus kisutch</name>
    <name type="common">Coho salmon</name>
    <name type="synonym">Salmo kisutch</name>
    <dbReference type="NCBI Taxonomy" id="8019"/>
    <lineage>
        <taxon>Eukaryota</taxon>
        <taxon>Metazoa</taxon>
        <taxon>Chordata</taxon>
        <taxon>Craniata</taxon>
        <taxon>Vertebrata</taxon>
        <taxon>Euteleostomi</taxon>
        <taxon>Actinopterygii</taxon>
        <taxon>Neopterygii</taxon>
        <taxon>Teleostei</taxon>
        <taxon>Protacanthopterygii</taxon>
        <taxon>Salmoniformes</taxon>
        <taxon>Salmonidae</taxon>
        <taxon>Salmoninae</taxon>
        <taxon>Oncorhynchus</taxon>
    </lineage>
</organism>
<dbReference type="Pfam" id="PF00615">
    <property type="entry name" value="RGS"/>
    <property type="match status" value="1"/>
</dbReference>
<sequence length="117" mass="13839">MCYFIVLMSKAVGNISRSDLNVHYFLNFHMIDILLKDSRRILPSLDKELKNKKSFLQENTSPEFLHHQKIKTSMKSPGLCFFDEAVRKVYRLMERDSCPRFLRSDAYLGFRCKARTL</sequence>
<feature type="domain" description="RGS" evidence="1">
    <location>
        <begin position="82"/>
        <end position="111"/>
    </location>
</feature>
<reference evidence="2" key="2">
    <citation type="submission" date="2025-09" db="UniProtKB">
        <authorList>
            <consortium name="Ensembl"/>
        </authorList>
    </citation>
    <scope>IDENTIFICATION</scope>
</reference>
<name>A0A8C7L915_ONCKI</name>
<accession>A0A8C7L915</accession>
<dbReference type="InterPro" id="IPR036305">
    <property type="entry name" value="RGS_sf"/>
</dbReference>
<dbReference type="PROSITE" id="PS50132">
    <property type="entry name" value="RGS"/>
    <property type="match status" value="1"/>
</dbReference>
<dbReference type="AlphaFoldDB" id="A0A8C7L915"/>
<dbReference type="Ensembl" id="ENSOKIT00005116411.1">
    <property type="protein sequence ID" value="ENSOKIP00005108644.1"/>
    <property type="gene ID" value="ENSOKIG00005047585.1"/>
</dbReference>
<keyword evidence="3" id="KW-1185">Reference proteome</keyword>
<evidence type="ECO:0000313" key="3">
    <source>
        <dbReference type="Proteomes" id="UP000694557"/>
    </source>
</evidence>
<protein>
    <recommendedName>
        <fullName evidence="1">RGS domain-containing protein</fullName>
    </recommendedName>
</protein>
<dbReference type="SUPFAM" id="SSF48097">
    <property type="entry name" value="Regulator of G-protein signaling, RGS"/>
    <property type="match status" value="1"/>
</dbReference>
<reference evidence="2" key="1">
    <citation type="submission" date="2025-08" db="UniProtKB">
        <authorList>
            <consortium name="Ensembl"/>
        </authorList>
    </citation>
    <scope>IDENTIFICATION</scope>
</reference>
<dbReference type="InterPro" id="IPR016137">
    <property type="entry name" value="RGS"/>
</dbReference>
<dbReference type="Proteomes" id="UP000694557">
    <property type="component" value="Unassembled WGS sequence"/>
</dbReference>
<dbReference type="Gene3D" id="1.10.167.10">
    <property type="entry name" value="Regulator of G-protein Signalling 4, domain 2"/>
    <property type="match status" value="1"/>
</dbReference>
<evidence type="ECO:0000259" key="1">
    <source>
        <dbReference type="PROSITE" id="PS50132"/>
    </source>
</evidence>
<evidence type="ECO:0000313" key="2">
    <source>
        <dbReference type="Ensembl" id="ENSOKIP00005108644.1"/>
    </source>
</evidence>